<organism evidence="2">
    <name type="scientific">Tanacetum cinerariifolium</name>
    <name type="common">Dalmatian daisy</name>
    <name type="synonym">Chrysanthemum cinerariifolium</name>
    <dbReference type="NCBI Taxonomy" id="118510"/>
    <lineage>
        <taxon>Eukaryota</taxon>
        <taxon>Viridiplantae</taxon>
        <taxon>Streptophyta</taxon>
        <taxon>Embryophyta</taxon>
        <taxon>Tracheophyta</taxon>
        <taxon>Spermatophyta</taxon>
        <taxon>Magnoliopsida</taxon>
        <taxon>eudicotyledons</taxon>
        <taxon>Gunneridae</taxon>
        <taxon>Pentapetalae</taxon>
        <taxon>asterids</taxon>
        <taxon>campanulids</taxon>
        <taxon>Asterales</taxon>
        <taxon>Asteraceae</taxon>
        <taxon>Asteroideae</taxon>
        <taxon>Anthemideae</taxon>
        <taxon>Anthemidinae</taxon>
        <taxon>Tanacetum</taxon>
    </lineage>
</organism>
<accession>A0A699GS62</accession>
<dbReference type="GO" id="GO:0015074">
    <property type="term" value="P:DNA integration"/>
    <property type="evidence" value="ECO:0007669"/>
    <property type="project" value="InterPro"/>
</dbReference>
<dbReference type="InterPro" id="IPR050951">
    <property type="entry name" value="Retrovirus_Pol_polyprotein"/>
</dbReference>
<dbReference type="PANTHER" id="PTHR37984:SF5">
    <property type="entry name" value="PROTEIN NYNRIN-LIKE"/>
    <property type="match status" value="1"/>
</dbReference>
<protein>
    <recommendedName>
        <fullName evidence="1">Integrase catalytic domain-containing protein</fullName>
    </recommendedName>
</protein>
<evidence type="ECO:0000259" key="1">
    <source>
        <dbReference type="PROSITE" id="PS50994"/>
    </source>
</evidence>
<dbReference type="SUPFAM" id="SSF53098">
    <property type="entry name" value="Ribonuclease H-like"/>
    <property type="match status" value="1"/>
</dbReference>
<evidence type="ECO:0000313" key="2">
    <source>
        <dbReference type="EMBL" id="GEV99443.1"/>
    </source>
</evidence>
<feature type="domain" description="Integrase catalytic" evidence="1">
    <location>
        <begin position="1"/>
        <end position="150"/>
    </location>
</feature>
<dbReference type="InterPro" id="IPR012337">
    <property type="entry name" value="RNaseH-like_sf"/>
</dbReference>
<dbReference type="PROSITE" id="PS50994">
    <property type="entry name" value="INTEGRASE"/>
    <property type="match status" value="1"/>
</dbReference>
<comment type="caution">
    <text evidence="2">The sequence shown here is derived from an EMBL/GenBank/DDBJ whole genome shotgun (WGS) entry which is preliminary data.</text>
</comment>
<sequence length="185" mass="20627">MDIVGPLLEASCKIKYLIVAVDNFTKWIKAKEVTSITGKHVKNLSFDNIVCRFEILATIITDNETQLINDPFKSWAKGLGIKLASTSVYHPQANGPVERANRSIMQGIKTRLHQEGVAWVEELPNVLWAHMTTPKTSNGETPLGLAYGTEAVIPAEIGISTRRTIQRSDEENEKALRMNLNLLEE</sequence>
<proteinExistence type="predicted"/>
<name>A0A699GS62_TANCI</name>
<dbReference type="InterPro" id="IPR001584">
    <property type="entry name" value="Integrase_cat-core"/>
</dbReference>
<dbReference type="EMBL" id="BKCJ010041339">
    <property type="protein sequence ID" value="GEV99443.1"/>
    <property type="molecule type" value="Genomic_DNA"/>
</dbReference>
<dbReference type="Gene3D" id="3.30.420.10">
    <property type="entry name" value="Ribonuclease H-like superfamily/Ribonuclease H"/>
    <property type="match status" value="1"/>
</dbReference>
<dbReference type="GO" id="GO:0003676">
    <property type="term" value="F:nucleic acid binding"/>
    <property type="evidence" value="ECO:0007669"/>
    <property type="project" value="InterPro"/>
</dbReference>
<dbReference type="AlphaFoldDB" id="A0A699GS62"/>
<reference evidence="2" key="1">
    <citation type="journal article" date="2019" name="Sci. Rep.">
        <title>Draft genome of Tanacetum cinerariifolium, the natural source of mosquito coil.</title>
        <authorList>
            <person name="Yamashiro T."/>
            <person name="Shiraishi A."/>
            <person name="Satake H."/>
            <person name="Nakayama K."/>
        </authorList>
    </citation>
    <scope>NUCLEOTIDE SEQUENCE</scope>
</reference>
<gene>
    <name evidence="2" type="ORF">Tci_171420</name>
</gene>
<dbReference type="InterPro" id="IPR036397">
    <property type="entry name" value="RNaseH_sf"/>
</dbReference>
<dbReference type="PANTHER" id="PTHR37984">
    <property type="entry name" value="PROTEIN CBG26694"/>
    <property type="match status" value="1"/>
</dbReference>